<dbReference type="EMBL" id="JACSPZ010000004">
    <property type="protein sequence ID" value="MBD8037039.1"/>
    <property type="molecule type" value="Genomic_DNA"/>
</dbReference>
<protein>
    <submittedName>
        <fullName evidence="2">Uncharacterized protein</fullName>
    </submittedName>
</protein>
<evidence type="ECO:0000256" key="1">
    <source>
        <dbReference type="SAM" id="Phobius"/>
    </source>
</evidence>
<feature type="transmembrane region" description="Helical" evidence="1">
    <location>
        <begin position="36"/>
        <end position="56"/>
    </location>
</feature>
<dbReference type="Proteomes" id="UP000619101">
    <property type="component" value="Unassembled WGS sequence"/>
</dbReference>
<comment type="caution">
    <text evidence="2">The sequence shown here is derived from an EMBL/GenBank/DDBJ whole genome shotgun (WGS) entry which is preliminary data.</text>
</comment>
<feature type="transmembrane region" description="Helical" evidence="1">
    <location>
        <begin position="219"/>
        <end position="237"/>
    </location>
</feature>
<keyword evidence="1" id="KW-0812">Transmembrane</keyword>
<evidence type="ECO:0000313" key="2">
    <source>
        <dbReference type="EMBL" id="MBD8037039.1"/>
    </source>
</evidence>
<name>A0ABR8XYL6_9BACL</name>
<feature type="transmembrane region" description="Helical" evidence="1">
    <location>
        <begin position="272"/>
        <end position="291"/>
    </location>
</feature>
<sequence>MFEEKHLKTLRNIKVDEEKKQADLNKIIRRSKQKVVDWRIFALIVSIVGITMFLIATTPLDNQTATTTNDSQLISVYTVNGKGNPKSALQLHVNRVTNEKALDEIWKVYNQLQITDKPDATSVIYSSYRFNFSDDTSKLYYQHLDSRNIYYEDASTGQYYKLEDGSGIPLIQYDQPTTLHSVAFYSLFVLLIGSYAYADRQMRDKSDPKRKLPKHSHTGQSVLTLFYLLSLLILLFITPHIHFMWIVGSSLAVAGINILIENKYGKNNWRKLSFLLIGLLVPVYLYSMFILN</sequence>
<accession>A0ABR8XYL6</accession>
<dbReference type="RefSeq" id="WP_191700066.1">
    <property type="nucleotide sequence ID" value="NZ_JACSPZ010000004.1"/>
</dbReference>
<keyword evidence="3" id="KW-1185">Reference proteome</keyword>
<keyword evidence="1" id="KW-1133">Transmembrane helix</keyword>
<feature type="transmembrane region" description="Helical" evidence="1">
    <location>
        <begin position="179"/>
        <end position="198"/>
    </location>
</feature>
<organism evidence="2 3">
    <name type="scientific">Solibacillus faecavium</name>
    <dbReference type="NCBI Taxonomy" id="2762221"/>
    <lineage>
        <taxon>Bacteria</taxon>
        <taxon>Bacillati</taxon>
        <taxon>Bacillota</taxon>
        <taxon>Bacilli</taxon>
        <taxon>Bacillales</taxon>
        <taxon>Caryophanaceae</taxon>
        <taxon>Solibacillus</taxon>
    </lineage>
</organism>
<keyword evidence="1" id="KW-0472">Membrane</keyword>
<evidence type="ECO:0000313" key="3">
    <source>
        <dbReference type="Proteomes" id="UP000619101"/>
    </source>
</evidence>
<gene>
    <name evidence="2" type="ORF">H9635_09805</name>
</gene>
<reference evidence="2 3" key="1">
    <citation type="submission" date="2020-08" db="EMBL/GenBank/DDBJ databases">
        <title>A Genomic Blueprint of the Chicken Gut Microbiome.</title>
        <authorList>
            <person name="Gilroy R."/>
            <person name="Ravi A."/>
            <person name="Getino M."/>
            <person name="Pursley I."/>
            <person name="Horton D.L."/>
            <person name="Alikhan N.-F."/>
            <person name="Baker D."/>
            <person name="Gharbi K."/>
            <person name="Hall N."/>
            <person name="Watson M."/>
            <person name="Adriaenssens E.M."/>
            <person name="Foster-Nyarko E."/>
            <person name="Jarju S."/>
            <person name="Secka A."/>
            <person name="Antonio M."/>
            <person name="Oren A."/>
            <person name="Chaudhuri R."/>
            <person name="La Ragione R.M."/>
            <person name="Hildebrand F."/>
            <person name="Pallen M.J."/>
        </authorList>
    </citation>
    <scope>NUCLEOTIDE SEQUENCE [LARGE SCALE GENOMIC DNA]</scope>
    <source>
        <strain evidence="2 3">A46</strain>
    </source>
</reference>
<feature type="transmembrane region" description="Helical" evidence="1">
    <location>
        <begin position="243"/>
        <end position="260"/>
    </location>
</feature>
<proteinExistence type="predicted"/>